<name>A0A6I3MAP5_9MICO</name>
<keyword evidence="3" id="KW-1185">Reference proteome</keyword>
<dbReference type="Pfam" id="PF04230">
    <property type="entry name" value="PS_pyruv_trans"/>
    <property type="match status" value="1"/>
</dbReference>
<sequence>MILRHNGRSCHPVDSSLGGGARMRIVAIGDVGVVDGMMHIGDEAMFEAMVDALRDRGVDEVTAISAAPEDTAARYDVVAIGRIGFTGTRARMHERLEAVRSAASGTPTLSGGDPAAAVVDAVAGADAVVIAGGGNLASNWPSHVFERAALGAIAERLGRPLVVSGQTLGPWLDAPDRALVAELLRSARLTGVREPASLALAGELGVPTERLAGNRDDAGFLGVGDPRSGAGAGLDLDTGGGTAEPYVLVSLSLHLGGLPREETVRGLASTLDRVADRVGAPVRFHPHFGSLDPAVEAGDEVLHAAVRDAMRSPAELLQPGDARSAAKLARGAAMLVTSRYHPAVFATAAGVPVAALSADDYTAVKLRGATGWWDQDGVIPLGLAASDEGGDALGRIWDRRASTRSAALALRERAMEESAAWFDRVASALRG</sequence>
<evidence type="ECO:0000259" key="1">
    <source>
        <dbReference type="Pfam" id="PF04230"/>
    </source>
</evidence>
<gene>
    <name evidence="2" type="ORF">GJ743_16955</name>
</gene>
<accession>A0A6I3MAP5</accession>
<dbReference type="AlphaFoldDB" id="A0A6I3MAP5"/>
<dbReference type="PANTHER" id="PTHR36836:SF1">
    <property type="entry name" value="COLANIC ACID BIOSYNTHESIS PROTEIN WCAK"/>
    <property type="match status" value="1"/>
</dbReference>
<dbReference type="OrthoDB" id="3268731at2"/>
<dbReference type="Proteomes" id="UP000433071">
    <property type="component" value="Unassembled WGS sequence"/>
</dbReference>
<dbReference type="PANTHER" id="PTHR36836">
    <property type="entry name" value="COLANIC ACID BIOSYNTHESIS PROTEIN WCAK"/>
    <property type="match status" value="1"/>
</dbReference>
<proteinExistence type="predicted"/>
<feature type="domain" description="Polysaccharide pyruvyl transferase" evidence="1">
    <location>
        <begin position="39"/>
        <end position="359"/>
    </location>
</feature>
<dbReference type="EMBL" id="WMLB01000041">
    <property type="protein sequence ID" value="MTH70061.1"/>
    <property type="molecule type" value="Genomic_DNA"/>
</dbReference>
<evidence type="ECO:0000313" key="2">
    <source>
        <dbReference type="EMBL" id="MTH70061.1"/>
    </source>
</evidence>
<protein>
    <recommendedName>
        <fullName evidence="1">Polysaccharide pyruvyl transferase domain-containing protein</fullName>
    </recommendedName>
</protein>
<comment type="caution">
    <text evidence="2">The sequence shown here is derived from an EMBL/GenBank/DDBJ whole genome shotgun (WGS) entry which is preliminary data.</text>
</comment>
<evidence type="ECO:0000313" key="3">
    <source>
        <dbReference type="Proteomes" id="UP000433071"/>
    </source>
</evidence>
<reference evidence="2 3" key="1">
    <citation type="submission" date="2019-11" db="EMBL/GenBank/DDBJ databases">
        <title>Agromyces kandeliae sp. nov., isolated from mangrove soil.</title>
        <authorList>
            <person name="Wang R."/>
        </authorList>
    </citation>
    <scope>NUCLEOTIDE SEQUENCE [LARGE SCALE GENOMIC DNA]</scope>
    <source>
        <strain evidence="2 3">JCM 11433</strain>
    </source>
</reference>
<dbReference type="InterPro" id="IPR007345">
    <property type="entry name" value="Polysacch_pyruvyl_Trfase"/>
</dbReference>
<organism evidence="2 3">
    <name type="scientific">Agromyces bracchium</name>
    <dbReference type="NCBI Taxonomy" id="88376"/>
    <lineage>
        <taxon>Bacteria</taxon>
        <taxon>Bacillati</taxon>
        <taxon>Actinomycetota</taxon>
        <taxon>Actinomycetes</taxon>
        <taxon>Micrococcales</taxon>
        <taxon>Microbacteriaceae</taxon>
        <taxon>Agromyces</taxon>
    </lineage>
</organism>